<evidence type="ECO:0000256" key="4">
    <source>
        <dbReference type="ARBA" id="ARBA00010876"/>
    </source>
</evidence>
<dbReference type="PANTHER" id="PTHR21600:SF92">
    <property type="entry name" value="RIBOSOMAL LARGE SUBUNIT PSEUDOURIDINE SYNTHASE C"/>
    <property type="match status" value="1"/>
</dbReference>
<comment type="catalytic activity">
    <reaction evidence="1 9">
        <text>a uridine in RNA = a pseudouridine in RNA</text>
        <dbReference type="Rhea" id="RHEA:48348"/>
        <dbReference type="Rhea" id="RHEA-COMP:12068"/>
        <dbReference type="Rhea" id="RHEA-COMP:12069"/>
        <dbReference type="ChEBI" id="CHEBI:65314"/>
        <dbReference type="ChEBI" id="CHEBI:65315"/>
    </reaction>
</comment>
<dbReference type="InterPro" id="IPR050188">
    <property type="entry name" value="RluA_PseudoU_synthase"/>
</dbReference>
<gene>
    <name evidence="11" type="ORF">H6X83_06900</name>
</gene>
<organism evidence="11 12">
    <name type="scientific">Caproicibacterium amylolyticum</name>
    <dbReference type="NCBI Taxonomy" id="2766537"/>
    <lineage>
        <taxon>Bacteria</taxon>
        <taxon>Bacillati</taxon>
        <taxon>Bacillota</taxon>
        <taxon>Clostridia</taxon>
        <taxon>Eubacteriales</taxon>
        <taxon>Oscillospiraceae</taxon>
        <taxon>Caproicibacterium</taxon>
    </lineage>
</organism>
<keyword evidence="8" id="KW-0694">RNA-binding</keyword>
<dbReference type="Gene3D" id="3.30.2350.10">
    <property type="entry name" value="Pseudouridine synthase"/>
    <property type="match status" value="1"/>
</dbReference>
<dbReference type="InterPro" id="IPR006145">
    <property type="entry name" value="PsdUridine_synth_RsuA/RluA"/>
</dbReference>
<dbReference type="InterPro" id="IPR036986">
    <property type="entry name" value="S4_RNA-bd_sf"/>
</dbReference>
<dbReference type="PANTHER" id="PTHR21600">
    <property type="entry name" value="MITOCHONDRIAL RNA PSEUDOURIDINE SYNTHASE"/>
    <property type="match status" value="1"/>
</dbReference>
<dbReference type="Pfam" id="PF01479">
    <property type="entry name" value="S4"/>
    <property type="match status" value="1"/>
</dbReference>
<feature type="active site" evidence="7">
    <location>
        <position position="146"/>
    </location>
</feature>
<dbReference type="NCBIfam" id="TIGR00005">
    <property type="entry name" value="rluA_subfam"/>
    <property type="match status" value="1"/>
</dbReference>
<comment type="catalytic activity">
    <reaction evidence="2">
        <text>uridine(955/2504/2580) in 23S rRNA = pseudouridine(955/2504/2580) in 23S rRNA</text>
        <dbReference type="Rhea" id="RHEA:42528"/>
        <dbReference type="Rhea" id="RHEA-COMP:10099"/>
        <dbReference type="Rhea" id="RHEA-COMP:10100"/>
        <dbReference type="ChEBI" id="CHEBI:65314"/>
        <dbReference type="ChEBI" id="CHEBI:65315"/>
        <dbReference type="EC" id="5.4.99.24"/>
    </reaction>
</comment>
<sequence>MKTVTIEKNDAGQRLDKFLTKSYPNLPQSMLYKAIRKKDIKLGGKRCEISTRLQEGDVLSLYLKDEFLQQQPEQFDFLKAPEKLNILYEDDNILLLDKKPGLIVHPDEHYHFDSLIARVQHYLYTKGEYSPHDENSFAPALVNRIDRNTGGIVMAAKNAEALRILNQKVKDRELCKLYLCLVDGHLKSSEGILEGYLEKNEKQNRVYIHSHPAPGARTIRTKYRVLQEKKNASLVEVDLLTGRTHQIRAHMASIGHPLLGDGKYGTNAINKACGLKYQALYSYKLRFDFTTESGILSYLNGKEFEAKEIWFLPIFQQWP</sequence>
<dbReference type="CDD" id="cd02869">
    <property type="entry name" value="PseudoU_synth_RluA_like"/>
    <property type="match status" value="1"/>
</dbReference>
<protein>
    <recommendedName>
        <fullName evidence="9">Pseudouridine synthase</fullName>
        <ecNumber evidence="9">5.4.99.-</ecNumber>
    </recommendedName>
</protein>
<accession>A0A7G9WKV7</accession>
<dbReference type="InterPro" id="IPR006225">
    <property type="entry name" value="PsdUridine_synth_RluC/D"/>
</dbReference>
<dbReference type="SUPFAM" id="SSF55120">
    <property type="entry name" value="Pseudouridine synthase"/>
    <property type="match status" value="1"/>
</dbReference>
<evidence type="ECO:0000256" key="9">
    <source>
        <dbReference type="RuleBase" id="RU362028"/>
    </source>
</evidence>
<dbReference type="KEGG" id="caml:H6X83_06900"/>
<evidence type="ECO:0000259" key="10">
    <source>
        <dbReference type="SMART" id="SM00363"/>
    </source>
</evidence>
<dbReference type="RefSeq" id="WP_212508385.1">
    <property type="nucleotide sequence ID" value="NZ_CP060696.1"/>
</dbReference>
<keyword evidence="6 9" id="KW-0413">Isomerase</keyword>
<dbReference type="Gene3D" id="3.10.290.10">
    <property type="entry name" value="RNA-binding S4 domain"/>
    <property type="match status" value="1"/>
</dbReference>
<evidence type="ECO:0000313" key="12">
    <source>
        <dbReference type="Proteomes" id="UP000516046"/>
    </source>
</evidence>
<dbReference type="InterPro" id="IPR020103">
    <property type="entry name" value="PsdUridine_synth_cat_dom_sf"/>
</dbReference>
<evidence type="ECO:0000256" key="8">
    <source>
        <dbReference type="PROSITE-ProRule" id="PRU00182"/>
    </source>
</evidence>
<feature type="domain" description="RNA-binding S4" evidence="10">
    <location>
        <begin position="13"/>
        <end position="72"/>
    </location>
</feature>
<name>A0A7G9WKV7_9FIRM</name>
<dbReference type="EC" id="5.4.99.-" evidence="9"/>
<dbReference type="SMART" id="SM00363">
    <property type="entry name" value="S4"/>
    <property type="match status" value="1"/>
</dbReference>
<dbReference type="GO" id="GO:0000455">
    <property type="term" value="P:enzyme-directed rRNA pseudouridine synthesis"/>
    <property type="evidence" value="ECO:0007669"/>
    <property type="project" value="UniProtKB-ARBA"/>
</dbReference>
<dbReference type="InterPro" id="IPR002942">
    <property type="entry name" value="S4_RNA-bd"/>
</dbReference>
<evidence type="ECO:0000256" key="5">
    <source>
        <dbReference type="ARBA" id="ARBA00022552"/>
    </source>
</evidence>
<evidence type="ECO:0000256" key="2">
    <source>
        <dbReference type="ARBA" id="ARBA00000381"/>
    </source>
</evidence>
<evidence type="ECO:0000256" key="7">
    <source>
        <dbReference type="PIRSR" id="PIRSR606225-1"/>
    </source>
</evidence>
<dbReference type="Pfam" id="PF00849">
    <property type="entry name" value="PseudoU_synth_2"/>
    <property type="match status" value="1"/>
</dbReference>
<dbReference type="SUPFAM" id="SSF55174">
    <property type="entry name" value="Alpha-L RNA-binding motif"/>
    <property type="match status" value="1"/>
</dbReference>
<reference evidence="11 12" key="1">
    <citation type="submission" date="2020-08" db="EMBL/GenBank/DDBJ databases">
        <authorList>
            <person name="Ren C."/>
            <person name="Gu Y."/>
            <person name="Xu Y."/>
        </authorList>
    </citation>
    <scope>NUCLEOTIDE SEQUENCE [LARGE SCALE GENOMIC DNA]</scope>
    <source>
        <strain evidence="11 12">LBM18003</strain>
    </source>
</reference>
<evidence type="ECO:0000256" key="6">
    <source>
        <dbReference type="ARBA" id="ARBA00023235"/>
    </source>
</evidence>
<keyword evidence="12" id="KW-1185">Reference proteome</keyword>
<dbReference type="CDD" id="cd00165">
    <property type="entry name" value="S4"/>
    <property type="match status" value="1"/>
</dbReference>
<evidence type="ECO:0000256" key="3">
    <source>
        <dbReference type="ARBA" id="ARBA00002876"/>
    </source>
</evidence>
<proteinExistence type="inferred from homology"/>
<evidence type="ECO:0000313" key="11">
    <source>
        <dbReference type="EMBL" id="QNO19319.1"/>
    </source>
</evidence>
<dbReference type="EMBL" id="CP060696">
    <property type="protein sequence ID" value="QNO19319.1"/>
    <property type="molecule type" value="Genomic_DNA"/>
</dbReference>
<dbReference type="AlphaFoldDB" id="A0A7G9WKV7"/>
<comment type="similarity">
    <text evidence="4 9">Belongs to the pseudouridine synthase RluA family.</text>
</comment>
<dbReference type="GO" id="GO:0003723">
    <property type="term" value="F:RNA binding"/>
    <property type="evidence" value="ECO:0007669"/>
    <property type="project" value="UniProtKB-KW"/>
</dbReference>
<evidence type="ECO:0000256" key="1">
    <source>
        <dbReference type="ARBA" id="ARBA00000073"/>
    </source>
</evidence>
<dbReference type="PROSITE" id="PS50889">
    <property type="entry name" value="S4"/>
    <property type="match status" value="1"/>
</dbReference>
<dbReference type="Proteomes" id="UP000516046">
    <property type="component" value="Chromosome"/>
</dbReference>
<comment type="function">
    <text evidence="3">Responsible for synthesis of pseudouridine from uracil at positions 955, 2504 and 2580 in 23S ribosomal RNA.</text>
</comment>
<dbReference type="GO" id="GO:0120159">
    <property type="term" value="F:rRNA pseudouridine synthase activity"/>
    <property type="evidence" value="ECO:0007669"/>
    <property type="project" value="UniProtKB-ARBA"/>
</dbReference>
<keyword evidence="5" id="KW-0698">rRNA processing</keyword>